<dbReference type="PROSITE" id="PS51194">
    <property type="entry name" value="HELICASE_CTER"/>
    <property type="match status" value="1"/>
</dbReference>
<dbReference type="PANTHER" id="PTHR47959">
    <property type="entry name" value="ATP-DEPENDENT RNA HELICASE RHLE-RELATED"/>
    <property type="match status" value="1"/>
</dbReference>
<evidence type="ECO:0000313" key="7">
    <source>
        <dbReference type="Proteomes" id="UP000887574"/>
    </source>
</evidence>
<accession>A0A915CNY9</accession>
<dbReference type="InterPro" id="IPR001650">
    <property type="entry name" value="Helicase_C-like"/>
</dbReference>
<feature type="domain" description="Helicase C-terminal" evidence="6">
    <location>
        <begin position="136"/>
        <end position="246"/>
    </location>
</feature>
<keyword evidence="4" id="KW-0067">ATP-binding</keyword>
<dbReference type="InterPro" id="IPR027417">
    <property type="entry name" value="P-loop_NTPase"/>
</dbReference>
<dbReference type="GO" id="GO:0003676">
    <property type="term" value="F:nucleic acid binding"/>
    <property type="evidence" value="ECO:0007669"/>
    <property type="project" value="InterPro"/>
</dbReference>
<evidence type="ECO:0000313" key="8">
    <source>
        <dbReference type="WBParaSite" id="jg11104"/>
    </source>
</evidence>
<dbReference type="Pfam" id="PF00270">
    <property type="entry name" value="DEAD"/>
    <property type="match status" value="1"/>
</dbReference>
<dbReference type="AlphaFoldDB" id="A0A915CNY9"/>
<proteinExistence type="predicted"/>
<dbReference type="Gene3D" id="3.40.50.300">
    <property type="entry name" value="P-loop containing nucleotide triphosphate hydrolases"/>
    <property type="match status" value="2"/>
</dbReference>
<sequence>MNLKISVIIGGRYQVVQAQELIKRPHIVVATPGRLADHIESDPEGIAKLLKTIKFFVLDEADQLLTLQTIFKAVPKQRQTLLFSATITSALNQLHQVSIKKPFFFEDDSDVKTVDRLEQRYVLCPNGVKDAYLVYVVKNFYTQRESSSILVFTHTCRECQALSLMFKALGFEVGSLHSQIIQSQRTASLTRFRSGKIRILICTDVAARGLDIPHVDLVINHNVPRFPKPIFIELEDLQELDALVEQ</sequence>
<organism evidence="7 8">
    <name type="scientific">Ditylenchus dipsaci</name>
    <dbReference type="NCBI Taxonomy" id="166011"/>
    <lineage>
        <taxon>Eukaryota</taxon>
        <taxon>Metazoa</taxon>
        <taxon>Ecdysozoa</taxon>
        <taxon>Nematoda</taxon>
        <taxon>Chromadorea</taxon>
        <taxon>Rhabditida</taxon>
        <taxon>Tylenchina</taxon>
        <taxon>Tylenchomorpha</taxon>
        <taxon>Sphaerularioidea</taxon>
        <taxon>Anguinidae</taxon>
        <taxon>Anguininae</taxon>
        <taxon>Ditylenchus</taxon>
    </lineage>
</organism>
<protein>
    <submittedName>
        <fullName evidence="8">RNA helicase</fullName>
    </submittedName>
</protein>
<feature type="domain" description="Helicase ATP-binding" evidence="5">
    <location>
        <begin position="1"/>
        <end position="105"/>
    </location>
</feature>
<dbReference type="PANTHER" id="PTHR47959:SF24">
    <property type="entry name" value="ATP-DEPENDENT RNA HELICASE"/>
    <property type="match status" value="1"/>
</dbReference>
<dbReference type="Pfam" id="PF00271">
    <property type="entry name" value="Helicase_C"/>
    <property type="match status" value="1"/>
</dbReference>
<keyword evidence="2" id="KW-0378">Hydrolase</keyword>
<dbReference type="Proteomes" id="UP000887574">
    <property type="component" value="Unplaced"/>
</dbReference>
<keyword evidence="7" id="KW-1185">Reference proteome</keyword>
<dbReference type="InterPro" id="IPR011545">
    <property type="entry name" value="DEAD/DEAH_box_helicase_dom"/>
</dbReference>
<dbReference type="SUPFAM" id="SSF52540">
    <property type="entry name" value="P-loop containing nucleoside triphosphate hydrolases"/>
    <property type="match status" value="1"/>
</dbReference>
<evidence type="ECO:0000256" key="2">
    <source>
        <dbReference type="ARBA" id="ARBA00022801"/>
    </source>
</evidence>
<dbReference type="InterPro" id="IPR014001">
    <property type="entry name" value="Helicase_ATP-bd"/>
</dbReference>
<dbReference type="SMART" id="SM00490">
    <property type="entry name" value="HELICc"/>
    <property type="match status" value="1"/>
</dbReference>
<dbReference type="GO" id="GO:0016787">
    <property type="term" value="F:hydrolase activity"/>
    <property type="evidence" value="ECO:0007669"/>
    <property type="project" value="UniProtKB-KW"/>
</dbReference>
<evidence type="ECO:0000256" key="4">
    <source>
        <dbReference type="ARBA" id="ARBA00022840"/>
    </source>
</evidence>
<dbReference type="InterPro" id="IPR050079">
    <property type="entry name" value="DEAD_box_RNA_helicase"/>
</dbReference>
<dbReference type="PROSITE" id="PS51192">
    <property type="entry name" value="HELICASE_ATP_BIND_1"/>
    <property type="match status" value="1"/>
</dbReference>
<evidence type="ECO:0000256" key="1">
    <source>
        <dbReference type="ARBA" id="ARBA00022741"/>
    </source>
</evidence>
<dbReference type="CDD" id="cd18787">
    <property type="entry name" value="SF2_C_DEAD"/>
    <property type="match status" value="1"/>
</dbReference>
<dbReference type="GO" id="GO:0005524">
    <property type="term" value="F:ATP binding"/>
    <property type="evidence" value="ECO:0007669"/>
    <property type="project" value="UniProtKB-KW"/>
</dbReference>
<name>A0A915CNY9_9BILA</name>
<dbReference type="WBParaSite" id="jg11104">
    <property type="protein sequence ID" value="jg11104"/>
    <property type="gene ID" value="jg11104"/>
</dbReference>
<keyword evidence="3" id="KW-0347">Helicase</keyword>
<dbReference type="GO" id="GO:0005829">
    <property type="term" value="C:cytosol"/>
    <property type="evidence" value="ECO:0007669"/>
    <property type="project" value="TreeGrafter"/>
</dbReference>
<dbReference type="GO" id="GO:0003724">
    <property type="term" value="F:RNA helicase activity"/>
    <property type="evidence" value="ECO:0007669"/>
    <property type="project" value="TreeGrafter"/>
</dbReference>
<reference evidence="8" key="1">
    <citation type="submission" date="2022-11" db="UniProtKB">
        <authorList>
            <consortium name="WormBaseParasite"/>
        </authorList>
    </citation>
    <scope>IDENTIFICATION</scope>
</reference>
<evidence type="ECO:0000256" key="3">
    <source>
        <dbReference type="ARBA" id="ARBA00022806"/>
    </source>
</evidence>
<evidence type="ECO:0000259" key="6">
    <source>
        <dbReference type="PROSITE" id="PS51194"/>
    </source>
</evidence>
<keyword evidence="1" id="KW-0547">Nucleotide-binding</keyword>
<evidence type="ECO:0000259" key="5">
    <source>
        <dbReference type="PROSITE" id="PS51192"/>
    </source>
</evidence>